<gene>
    <name evidence="1" type="ORF">LTRI10_LOCUS9239</name>
</gene>
<sequence>MVIAPQLFSNKGAKKTGGLVVHVSSDSQITNSMGQIMDWFIAIPTRKKESDFSNPPGFIPDLFAQPFNLKIGAHFTRQFFKEQKGNPSPPLPSKL</sequence>
<evidence type="ECO:0000313" key="2">
    <source>
        <dbReference type="Proteomes" id="UP001497516"/>
    </source>
</evidence>
<dbReference type="AlphaFoldDB" id="A0AAV2CZC6"/>
<accession>A0AAV2CZC6</accession>
<reference evidence="1 2" key="1">
    <citation type="submission" date="2024-04" db="EMBL/GenBank/DDBJ databases">
        <authorList>
            <person name="Fracassetti M."/>
        </authorList>
    </citation>
    <scope>NUCLEOTIDE SEQUENCE [LARGE SCALE GENOMIC DNA]</scope>
</reference>
<protein>
    <submittedName>
        <fullName evidence="1">Uncharacterized protein</fullName>
    </submittedName>
</protein>
<organism evidence="1 2">
    <name type="scientific">Linum trigynum</name>
    <dbReference type="NCBI Taxonomy" id="586398"/>
    <lineage>
        <taxon>Eukaryota</taxon>
        <taxon>Viridiplantae</taxon>
        <taxon>Streptophyta</taxon>
        <taxon>Embryophyta</taxon>
        <taxon>Tracheophyta</taxon>
        <taxon>Spermatophyta</taxon>
        <taxon>Magnoliopsida</taxon>
        <taxon>eudicotyledons</taxon>
        <taxon>Gunneridae</taxon>
        <taxon>Pentapetalae</taxon>
        <taxon>rosids</taxon>
        <taxon>fabids</taxon>
        <taxon>Malpighiales</taxon>
        <taxon>Linaceae</taxon>
        <taxon>Linum</taxon>
    </lineage>
</organism>
<evidence type="ECO:0000313" key="1">
    <source>
        <dbReference type="EMBL" id="CAL1361967.1"/>
    </source>
</evidence>
<dbReference type="Proteomes" id="UP001497516">
    <property type="component" value="Chromosome 10"/>
</dbReference>
<name>A0AAV2CZC6_9ROSI</name>
<proteinExistence type="predicted"/>
<dbReference type="EMBL" id="OZ034814">
    <property type="protein sequence ID" value="CAL1361967.1"/>
    <property type="molecule type" value="Genomic_DNA"/>
</dbReference>
<keyword evidence="2" id="KW-1185">Reference proteome</keyword>